<sequence length="48" mass="5313">MKAHDWWETCDRHDVKGDALVAARMALKHADGAVPALPLREEDVNATT</sequence>
<name>A0ABU4LX73_9ACTN</name>
<evidence type="ECO:0000313" key="1">
    <source>
        <dbReference type="EMBL" id="MDX3020161.1"/>
    </source>
</evidence>
<organism evidence="1 2">
    <name type="scientific">Streptomyces acidiscabies</name>
    <dbReference type="NCBI Taxonomy" id="42234"/>
    <lineage>
        <taxon>Bacteria</taxon>
        <taxon>Bacillati</taxon>
        <taxon>Actinomycetota</taxon>
        <taxon>Actinomycetes</taxon>
        <taxon>Kitasatosporales</taxon>
        <taxon>Streptomycetaceae</taxon>
        <taxon>Streptomyces</taxon>
    </lineage>
</organism>
<proteinExistence type="predicted"/>
<dbReference type="RefSeq" id="WP_319166894.1">
    <property type="nucleotide sequence ID" value="NZ_JARAWP010000011.1"/>
</dbReference>
<reference evidence="1 2" key="1">
    <citation type="journal article" date="2023" name="Microb. Genom.">
        <title>Mesoterricola silvestris gen. nov., sp. nov., Mesoterricola sediminis sp. nov., Geothrix oryzae sp. nov., Geothrix edaphica sp. nov., Geothrix rubra sp. nov., and Geothrix limicola sp. nov., six novel members of Acidobacteriota isolated from soils.</title>
        <authorList>
            <person name="Weisberg A.J."/>
            <person name="Pearce E."/>
            <person name="Kramer C.G."/>
            <person name="Chang J.H."/>
            <person name="Clarke C.R."/>
        </authorList>
    </citation>
    <scope>NUCLEOTIDE SEQUENCE [LARGE SCALE GENOMIC DNA]</scope>
    <source>
        <strain evidence="1 2">NB05-1H</strain>
    </source>
</reference>
<dbReference type="Proteomes" id="UP001272987">
    <property type="component" value="Unassembled WGS sequence"/>
</dbReference>
<dbReference type="EMBL" id="JARAWP010000011">
    <property type="protein sequence ID" value="MDX3020161.1"/>
    <property type="molecule type" value="Genomic_DNA"/>
</dbReference>
<gene>
    <name evidence="1" type="ORF">PV666_20050</name>
</gene>
<keyword evidence="2" id="KW-1185">Reference proteome</keyword>
<accession>A0ABU4LX73</accession>
<protein>
    <submittedName>
        <fullName evidence="1">Uncharacterized protein</fullName>
    </submittedName>
</protein>
<evidence type="ECO:0000313" key="2">
    <source>
        <dbReference type="Proteomes" id="UP001272987"/>
    </source>
</evidence>
<comment type="caution">
    <text evidence="1">The sequence shown here is derived from an EMBL/GenBank/DDBJ whole genome shotgun (WGS) entry which is preliminary data.</text>
</comment>